<dbReference type="AlphaFoldDB" id="A0ABD0YRY7"/>
<comment type="caution">
    <text evidence="2">The sequence shown here is derived from an EMBL/GenBank/DDBJ whole genome shotgun (WGS) entry which is preliminary data.</text>
</comment>
<protein>
    <submittedName>
        <fullName evidence="2">Uncharacterized protein</fullName>
    </submittedName>
</protein>
<evidence type="ECO:0000313" key="3">
    <source>
        <dbReference type="Proteomes" id="UP001558652"/>
    </source>
</evidence>
<keyword evidence="3" id="KW-1185">Reference proteome</keyword>
<evidence type="ECO:0000256" key="1">
    <source>
        <dbReference type="SAM" id="MobiDB-lite"/>
    </source>
</evidence>
<name>A0ABD0YRY7_9HEMI</name>
<sequence>MSLGPSRRDTPGVVIRLDSVRYSVDIPGQRPFQAFKLRRWNKTDNYFAELEKIRHGSYPSVRLTIYNRIHKPTWTCGIELCAQPKPLIFTESNPSIALNLDALLQLKHQTFYTLVEYAPILLRKPLHHCLLHLLIVGITIPAKNSLSSQGKNLRTPGGVTEQVENARGIVTGSTGSGLAATWTVTSFITEQADTYTPHRTLSLTHCPTDVTPIGIQKTPPGATEPKQRPTIDTGRGGAAESVKQ</sequence>
<dbReference type="Proteomes" id="UP001558652">
    <property type="component" value="Unassembled WGS sequence"/>
</dbReference>
<accession>A0ABD0YRY7</accession>
<feature type="region of interest" description="Disordered" evidence="1">
    <location>
        <begin position="210"/>
        <end position="244"/>
    </location>
</feature>
<organism evidence="2 3">
    <name type="scientific">Ranatra chinensis</name>
    <dbReference type="NCBI Taxonomy" id="642074"/>
    <lineage>
        <taxon>Eukaryota</taxon>
        <taxon>Metazoa</taxon>
        <taxon>Ecdysozoa</taxon>
        <taxon>Arthropoda</taxon>
        <taxon>Hexapoda</taxon>
        <taxon>Insecta</taxon>
        <taxon>Pterygota</taxon>
        <taxon>Neoptera</taxon>
        <taxon>Paraneoptera</taxon>
        <taxon>Hemiptera</taxon>
        <taxon>Heteroptera</taxon>
        <taxon>Panheteroptera</taxon>
        <taxon>Nepomorpha</taxon>
        <taxon>Nepidae</taxon>
        <taxon>Ranatrinae</taxon>
        <taxon>Ranatra</taxon>
    </lineage>
</organism>
<proteinExistence type="predicted"/>
<evidence type="ECO:0000313" key="2">
    <source>
        <dbReference type="EMBL" id="KAL1121934.1"/>
    </source>
</evidence>
<gene>
    <name evidence="2" type="ORF">AAG570_003342</name>
</gene>
<dbReference type="EMBL" id="JBFDAA010000014">
    <property type="protein sequence ID" value="KAL1121934.1"/>
    <property type="molecule type" value="Genomic_DNA"/>
</dbReference>
<reference evidence="2 3" key="1">
    <citation type="submission" date="2024-07" db="EMBL/GenBank/DDBJ databases">
        <title>Chromosome-level genome assembly of the water stick insect Ranatra chinensis (Heteroptera: Nepidae).</title>
        <authorList>
            <person name="Liu X."/>
        </authorList>
    </citation>
    <scope>NUCLEOTIDE SEQUENCE [LARGE SCALE GENOMIC DNA]</scope>
    <source>
        <strain evidence="2">Cailab_2021Rc</strain>
        <tissue evidence="2">Muscle</tissue>
    </source>
</reference>